<dbReference type="Gene3D" id="3.55.50.30">
    <property type="match status" value="1"/>
</dbReference>
<evidence type="ECO:0000313" key="16">
    <source>
        <dbReference type="EMBL" id="MCW6533259.1"/>
    </source>
</evidence>
<feature type="domain" description="TonB-dependent receptor-like beta-barrel" evidence="14">
    <location>
        <begin position="292"/>
        <end position="756"/>
    </location>
</feature>
<evidence type="ECO:0000256" key="11">
    <source>
        <dbReference type="RuleBase" id="RU003357"/>
    </source>
</evidence>
<gene>
    <name evidence="16" type="ORF">NEE01_00535</name>
</gene>
<feature type="compositionally biased region" description="Pro residues" evidence="12">
    <location>
        <begin position="104"/>
        <end position="113"/>
    </location>
</feature>
<feature type="domain" description="TonB-dependent receptor plug" evidence="15">
    <location>
        <begin position="134"/>
        <end position="240"/>
    </location>
</feature>
<evidence type="ECO:0000256" key="10">
    <source>
        <dbReference type="ARBA" id="ARBA00023237"/>
    </source>
</evidence>
<keyword evidence="8 11" id="KW-0798">TonB box</keyword>
<accession>A0AA41ZAF5</accession>
<dbReference type="Gene3D" id="2.40.170.20">
    <property type="entry name" value="TonB-dependent receptor, beta-barrel domain"/>
    <property type="match status" value="1"/>
</dbReference>
<dbReference type="GO" id="GO:0006826">
    <property type="term" value="P:iron ion transport"/>
    <property type="evidence" value="ECO:0007669"/>
    <property type="project" value="UniProtKB-KW"/>
</dbReference>
<evidence type="ECO:0000256" key="5">
    <source>
        <dbReference type="ARBA" id="ARBA00022692"/>
    </source>
</evidence>
<evidence type="ECO:0000256" key="9">
    <source>
        <dbReference type="ARBA" id="ARBA00023136"/>
    </source>
</evidence>
<evidence type="ECO:0000256" key="3">
    <source>
        <dbReference type="ARBA" id="ARBA00022452"/>
    </source>
</evidence>
<keyword evidence="13" id="KW-0732">Signal</keyword>
<name>A0AA41ZAF5_9SPHN</name>
<dbReference type="AlphaFoldDB" id="A0AA41ZAF5"/>
<evidence type="ECO:0000313" key="17">
    <source>
        <dbReference type="Proteomes" id="UP001165565"/>
    </source>
</evidence>
<dbReference type="InterPro" id="IPR039426">
    <property type="entry name" value="TonB-dep_rcpt-like"/>
</dbReference>
<dbReference type="InterPro" id="IPR012910">
    <property type="entry name" value="Plug_dom"/>
</dbReference>
<keyword evidence="4" id="KW-0410">Iron transport</keyword>
<evidence type="ECO:0000256" key="7">
    <source>
        <dbReference type="ARBA" id="ARBA00023065"/>
    </source>
</evidence>
<dbReference type="PANTHER" id="PTHR32552">
    <property type="entry name" value="FERRICHROME IRON RECEPTOR-RELATED"/>
    <property type="match status" value="1"/>
</dbReference>
<keyword evidence="10" id="KW-0998">Cell outer membrane</keyword>
<evidence type="ECO:0000256" key="8">
    <source>
        <dbReference type="ARBA" id="ARBA00023077"/>
    </source>
</evidence>
<keyword evidence="16" id="KW-0675">Receptor</keyword>
<reference evidence="16" key="1">
    <citation type="submission" date="2022-06" db="EMBL/GenBank/DDBJ databases">
        <title>Sphingomonas sp. nov. isolated from rhizosphere soil of tomato.</title>
        <authorList>
            <person name="Dong H."/>
            <person name="Gao R."/>
        </authorList>
    </citation>
    <scope>NUCLEOTIDE SEQUENCE</scope>
    <source>
        <strain evidence="16">MMSM24</strain>
    </source>
</reference>
<feature type="region of interest" description="Disordered" evidence="12">
    <location>
        <begin position="97"/>
        <end position="118"/>
    </location>
</feature>
<proteinExistence type="inferred from homology"/>
<keyword evidence="5" id="KW-0812">Transmembrane</keyword>
<evidence type="ECO:0000259" key="14">
    <source>
        <dbReference type="Pfam" id="PF00593"/>
    </source>
</evidence>
<evidence type="ECO:0000256" key="6">
    <source>
        <dbReference type="ARBA" id="ARBA00023004"/>
    </source>
</evidence>
<organism evidence="16 17">
    <name type="scientific">Sphingomonas lycopersici</name>
    <dbReference type="NCBI Taxonomy" id="2951807"/>
    <lineage>
        <taxon>Bacteria</taxon>
        <taxon>Pseudomonadati</taxon>
        <taxon>Pseudomonadota</taxon>
        <taxon>Alphaproteobacteria</taxon>
        <taxon>Sphingomonadales</taxon>
        <taxon>Sphingomonadaceae</taxon>
        <taxon>Sphingomonas</taxon>
    </lineage>
</organism>
<dbReference type="GO" id="GO:0009279">
    <property type="term" value="C:cell outer membrane"/>
    <property type="evidence" value="ECO:0007669"/>
    <property type="project" value="UniProtKB-SubCell"/>
</dbReference>
<keyword evidence="9 11" id="KW-0472">Membrane</keyword>
<keyword evidence="2" id="KW-0813">Transport</keyword>
<evidence type="ECO:0000256" key="12">
    <source>
        <dbReference type="SAM" id="MobiDB-lite"/>
    </source>
</evidence>
<dbReference type="PANTHER" id="PTHR32552:SF81">
    <property type="entry name" value="TONB-DEPENDENT OUTER MEMBRANE RECEPTOR"/>
    <property type="match status" value="1"/>
</dbReference>
<dbReference type="Pfam" id="PF07715">
    <property type="entry name" value="Plug"/>
    <property type="match status" value="1"/>
</dbReference>
<dbReference type="EMBL" id="JANFAV010000001">
    <property type="protein sequence ID" value="MCW6533259.1"/>
    <property type="molecule type" value="Genomic_DNA"/>
</dbReference>
<dbReference type="Pfam" id="PF00593">
    <property type="entry name" value="TonB_dep_Rec_b-barrel"/>
    <property type="match status" value="1"/>
</dbReference>
<feature type="signal peptide" evidence="13">
    <location>
        <begin position="1"/>
        <end position="21"/>
    </location>
</feature>
<keyword evidence="6" id="KW-0408">Iron</keyword>
<dbReference type="Proteomes" id="UP001165565">
    <property type="component" value="Unassembled WGS sequence"/>
</dbReference>
<dbReference type="SUPFAM" id="SSF56935">
    <property type="entry name" value="Porins"/>
    <property type="match status" value="1"/>
</dbReference>
<keyword evidence="3" id="KW-1134">Transmembrane beta strand</keyword>
<comment type="subcellular location">
    <subcellularLocation>
        <location evidence="1">Cell outer membrane</location>
        <topology evidence="1">Multi-pass membrane protein</topology>
    </subcellularLocation>
</comment>
<keyword evidence="17" id="KW-1185">Reference proteome</keyword>
<protein>
    <submittedName>
        <fullName evidence="16">TonB-dependent receptor</fullName>
    </submittedName>
</protein>
<comment type="similarity">
    <text evidence="11">Belongs to the TonB-dependent receptor family.</text>
</comment>
<dbReference type="RefSeq" id="WP_265267309.1">
    <property type="nucleotide sequence ID" value="NZ_JANFAV010000001.1"/>
</dbReference>
<evidence type="ECO:0000259" key="15">
    <source>
        <dbReference type="Pfam" id="PF07715"/>
    </source>
</evidence>
<evidence type="ECO:0000256" key="4">
    <source>
        <dbReference type="ARBA" id="ARBA00022496"/>
    </source>
</evidence>
<dbReference type="InterPro" id="IPR000531">
    <property type="entry name" value="Beta-barrel_TonB"/>
</dbReference>
<keyword evidence="7" id="KW-0406">Ion transport</keyword>
<evidence type="ECO:0000256" key="1">
    <source>
        <dbReference type="ARBA" id="ARBA00004571"/>
    </source>
</evidence>
<evidence type="ECO:0000256" key="13">
    <source>
        <dbReference type="SAM" id="SignalP"/>
    </source>
</evidence>
<feature type="chain" id="PRO_5041340540" evidence="13">
    <location>
        <begin position="22"/>
        <end position="794"/>
    </location>
</feature>
<sequence length="794" mass="84868">MIRRVAPLLLLALVPAPPALAGQGYPLDLPAGRLGEVLGVLGRQAKISVSVDDASIWQRRVRAVKGVYSVPEAVRHMLGDKVEAVAIEPGVWRIRPARAKPAPRPRPAPPPADQPGEGDTVVVVASKRDMRLGDYAGSVSVVEGSDINFGGVGGTDAVLSRLASISSTYLGDGRNKLFIRGIADSSFTGPTQATVGQYFGDIRLTYNAPDPDLKLYDVQSVEVLEGPQGTLYGAGSLGGIIRIVPNEPAFGATSGSVAAGVSATQHGAPSGDIAGTLNLPVLGDRAALRLVGYGISDGGYIDNPLRRREDINRTTTAGGRGALRVDLGGGWRAELGGVYQRTEGDDSQYTDAGAPRLVRNSAVAEGFDASYAMGEFILSRDFGKVRFRSTTAGIAQTLDERYDATPPGGVATVFRQHNHTELISNETRLWQPLDDRFGWLVGASYVHNRTLLTRSLGAPDRLEPVTGVENRVSEFTFYGEASYRPVPWLIATAGARVSRAMLSGEAHDPVPVFNAVDLLARAAIVADHDETKMLPSFSLLAKATAKLSVYARYQQGMRPGGLTLDGDFVRRFAGDRVETVEGGLRYGDPRHDAFDVSLGVSHTDWHDIQADFLDSAGLPSTDNIGDGRIWSVAASAGWRPVRALRLDASFAFNDGRVTQPSVAYRAFLAAAAPRHDLDGIDRIPNVARFTARAGFDWQHPLRDDLTLRVAGWARYIGPSRIGVGPVLGGEQGDYADSALTMRVGTPRLGLVLGATNLSDSIGNRFALGTPFVTGRSQITPLRPRTFRLGVDFSF</sequence>
<comment type="caution">
    <text evidence="16">The sequence shown here is derived from an EMBL/GenBank/DDBJ whole genome shotgun (WGS) entry which is preliminary data.</text>
</comment>
<dbReference type="InterPro" id="IPR036942">
    <property type="entry name" value="Beta-barrel_TonB_sf"/>
</dbReference>
<evidence type="ECO:0000256" key="2">
    <source>
        <dbReference type="ARBA" id="ARBA00022448"/>
    </source>
</evidence>